<evidence type="ECO:0000313" key="1">
    <source>
        <dbReference type="EMBL" id="ERJ12266.1"/>
    </source>
</evidence>
<dbReference type="EMBL" id="AFNU02000005">
    <property type="protein sequence ID" value="ERJ12266.1"/>
    <property type="molecule type" value="Genomic_DNA"/>
</dbReference>
<dbReference type="GO" id="GO:0016829">
    <property type="term" value="F:lyase activity"/>
    <property type="evidence" value="ECO:0007669"/>
    <property type="project" value="UniProtKB-KW"/>
</dbReference>
<name>F7Q1S1_9MOLU</name>
<dbReference type="RefSeq" id="WP_008825272.1">
    <property type="nucleotide sequence ID" value="NZ_AFNU02000005.1"/>
</dbReference>
<dbReference type="Gene3D" id="1.10.1670.10">
    <property type="entry name" value="Helix-hairpin-Helix base-excision DNA repair enzymes (C-terminal)"/>
    <property type="match status" value="1"/>
</dbReference>
<evidence type="ECO:0000313" key="2">
    <source>
        <dbReference type="Proteomes" id="UP000005707"/>
    </source>
</evidence>
<organism evidence="1 2">
    <name type="scientific">Haloplasma contractile SSD-17B</name>
    <dbReference type="NCBI Taxonomy" id="1033810"/>
    <lineage>
        <taxon>Bacteria</taxon>
        <taxon>Bacillati</taxon>
        <taxon>Mycoplasmatota</taxon>
        <taxon>Mollicutes</taxon>
        <taxon>Haloplasmatales</taxon>
        <taxon>Haloplasmataceae</taxon>
        <taxon>Haloplasma</taxon>
    </lineage>
</organism>
<dbReference type="SUPFAM" id="SSF48150">
    <property type="entry name" value="DNA-glycosylase"/>
    <property type="match status" value="1"/>
</dbReference>
<accession>F7Q1S1</accession>
<protein>
    <submittedName>
        <fullName evidence="1">N-glycosylase-DNA lyase protein</fullName>
    </submittedName>
</protein>
<comment type="caution">
    <text evidence="1">The sequence shown here is derived from an EMBL/GenBank/DDBJ whole genome shotgun (WGS) entry which is preliminary data.</text>
</comment>
<dbReference type="AlphaFoldDB" id="F7Q1S1"/>
<reference evidence="1 2" key="2">
    <citation type="journal article" date="2013" name="PLoS ONE">
        <title>INDIGO - INtegrated Data Warehouse of MIcrobial GenOmes with Examples from the Red Sea Extremophiles.</title>
        <authorList>
            <person name="Alam I."/>
            <person name="Antunes A."/>
            <person name="Kamau A.A."/>
            <person name="Ba Alawi W."/>
            <person name="Kalkatawi M."/>
            <person name="Stingl U."/>
            <person name="Bajic V.B."/>
        </authorList>
    </citation>
    <scope>NUCLEOTIDE SEQUENCE [LARGE SCALE GENOMIC DNA]</scope>
    <source>
        <strain evidence="1 2">SSD-17B</strain>
    </source>
</reference>
<keyword evidence="1" id="KW-0456">Lyase</keyword>
<gene>
    <name evidence="1" type="primary">ogg</name>
    <name evidence="1" type="ORF">HLPCO_001793</name>
</gene>
<dbReference type="InterPro" id="IPR023170">
    <property type="entry name" value="HhH_base_excis_C"/>
</dbReference>
<dbReference type="OrthoDB" id="9797894at2"/>
<dbReference type="Proteomes" id="UP000005707">
    <property type="component" value="Unassembled WGS sequence"/>
</dbReference>
<sequence>MNSHQLIELVKETLEHNGQSVEAEIAQMEHIQNIHKRKYENRTFSFNEHIRGLVLSLLTSNNKNWRNIERNKVKITELFFNFKKENILATNPNYFTAGLFKLKCGSISTNRQMEVLHYNIKMLERIDEENGGLDVYVTSKSPCSVAKEISIGKYKLKQVGYPLAFEYLRNVGIDEVKPDRHIMRVLSEDRLGYLQLNSTEDEAIKVLSTISDEVGVSKAYLDALLWIFCADNYGEICTKVPKCNSCKLNEHCRVAKAV</sequence>
<proteinExistence type="predicted"/>
<dbReference type="GO" id="GO:0006281">
    <property type="term" value="P:DNA repair"/>
    <property type="evidence" value="ECO:0007669"/>
    <property type="project" value="InterPro"/>
</dbReference>
<keyword evidence="2" id="KW-1185">Reference proteome</keyword>
<dbReference type="InParanoid" id="F7Q1S1"/>
<reference evidence="1 2" key="1">
    <citation type="journal article" date="2011" name="J. Bacteriol.">
        <title>Genome sequence of Haloplasma contractile, an unusual contractile bacterium from a deep-sea anoxic brine lake.</title>
        <authorList>
            <person name="Antunes A."/>
            <person name="Alam I."/>
            <person name="El Dorry H."/>
            <person name="Siam R."/>
            <person name="Robertson A."/>
            <person name="Bajic V.B."/>
            <person name="Stingl U."/>
        </authorList>
    </citation>
    <scope>NUCLEOTIDE SEQUENCE [LARGE SCALE GENOMIC DNA]</scope>
    <source>
        <strain evidence="1 2">SSD-17B</strain>
    </source>
</reference>
<dbReference type="InterPro" id="IPR011257">
    <property type="entry name" value="DNA_glycosylase"/>
</dbReference>
<dbReference type="STRING" id="1033810.HLPCO_001793"/>
<dbReference type="eggNOG" id="ENOG5033VR7">
    <property type="taxonomic scope" value="Bacteria"/>
</dbReference>